<dbReference type="EMBL" id="KE148146">
    <property type="protein sequence ID" value="EPE10301.1"/>
    <property type="molecule type" value="Genomic_DNA"/>
</dbReference>
<dbReference type="Gene3D" id="3.60.21.50">
    <property type="match status" value="1"/>
</dbReference>
<organism evidence="13 14">
    <name type="scientific">Ophiostoma piceae (strain UAMH 11346)</name>
    <name type="common">Sap stain fungus</name>
    <dbReference type="NCBI Taxonomy" id="1262450"/>
    <lineage>
        <taxon>Eukaryota</taxon>
        <taxon>Fungi</taxon>
        <taxon>Dikarya</taxon>
        <taxon>Ascomycota</taxon>
        <taxon>Pezizomycotina</taxon>
        <taxon>Sordariomycetes</taxon>
        <taxon>Sordariomycetidae</taxon>
        <taxon>Ophiostomatales</taxon>
        <taxon>Ophiostomataceae</taxon>
        <taxon>Ophiostoma</taxon>
    </lineage>
</organism>
<comment type="similarity">
    <text evidence="2">Belongs to the DNA polymerase delta/II small subunit family.</text>
</comment>
<dbReference type="GO" id="GO:0006273">
    <property type="term" value="P:lagging strand elongation"/>
    <property type="evidence" value="ECO:0007669"/>
    <property type="project" value="UniProtKB-ARBA"/>
</dbReference>
<dbReference type="GO" id="GO:0003887">
    <property type="term" value="F:DNA-directed DNA polymerase activity"/>
    <property type="evidence" value="ECO:0007669"/>
    <property type="project" value="UniProtKB-KW"/>
</dbReference>
<name>S3CE29_OPHP1</name>
<dbReference type="InterPro" id="IPR007185">
    <property type="entry name" value="DNA_pol_a/d/e_bsu"/>
</dbReference>
<keyword evidence="8" id="KW-0539">Nucleus</keyword>
<evidence type="ECO:0000313" key="13">
    <source>
        <dbReference type="EMBL" id="EPE10301.1"/>
    </source>
</evidence>
<feature type="region of interest" description="Disordered" evidence="10">
    <location>
        <begin position="201"/>
        <end position="260"/>
    </location>
</feature>
<dbReference type="Proteomes" id="UP000016923">
    <property type="component" value="Unassembled WGS sequence"/>
</dbReference>
<evidence type="ECO:0000256" key="5">
    <source>
        <dbReference type="ARBA" id="ARBA00022695"/>
    </source>
</evidence>
<dbReference type="Pfam" id="PF18018">
    <property type="entry name" value="DNA_pol_D_N"/>
    <property type="match status" value="1"/>
</dbReference>
<feature type="compositionally biased region" description="Low complexity" evidence="10">
    <location>
        <begin position="213"/>
        <end position="228"/>
    </location>
</feature>
<keyword evidence="5" id="KW-0548">Nucleotidyltransferase</keyword>
<dbReference type="HOGENOM" id="CLU_021763_1_0_1"/>
<protein>
    <recommendedName>
        <fullName evidence="3">DNA-directed DNA polymerase</fullName>
        <ecNumber evidence="3">2.7.7.7</ecNumber>
    </recommendedName>
</protein>
<dbReference type="PANTHER" id="PTHR10416">
    <property type="entry name" value="DNA POLYMERASE DELTA SUBUNIT 2"/>
    <property type="match status" value="1"/>
</dbReference>
<dbReference type="VEuPathDB" id="FungiDB:F503_05396"/>
<keyword evidence="14" id="KW-1185">Reference proteome</keyword>
<dbReference type="InterPro" id="IPR040663">
    <property type="entry name" value="DNA_pol_D_N"/>
</dbReference>
<dbReference type="OrthoDB" id="3763at2759"/>
<gene>
    <name evidence="13" type="ORF">F503_05396</name>
</gene>
<evidence type="ECO:0000259" key="12">
    <source>
        <dbReference type="Pfam" id="PF18018"/>
    </source>
</evidence>
<evidence type="ECO:0000256" key="4">
    <source>
        <dbReference type="ARBA" id="ARBA00022679"/>
    </source>
</evidence>
<evidence type="ECO:0000313" key="14">
    <source>
        <dbReference type="Proteomes" id="UP000016923"/>
    </source>
</evidence>
<dbReference type="STRING" id="1262450.S3CE29"/>
<dbReference type="Gene3D" id="2.40.50.430">
    <property type="match status" value="1"/>
</dbReference>
<dbReference type="EC" id="2.7.7.7" evidence="3"/>
<dbReference type="GO" id="GO:0043625">
    <property type="term" value="C:delta DNA polymerase complex"/>
    <property type="evidence" value="ECO:0007669"/>
    <property type="project" value="TreeGrafter"/>
</dbReference>
<dbReference type="CDD" id="cd07387">
    <property type="entry name" value="MPP_PolD2_C"/>
    <property type="match status" value="1"/>
</dbReference>
<feature type="domain" description="DNA polymerase delta subunit OB-fold" evidence="12">
    <location>
        <begin position="46"/>
        <end position="192"/>
    </location>
</feature>
<dbReference type="FunFam" id="2.40.50.430:FF:000002">
    <property type="entry name" value="DNA polymerase delta subunit"/>
    <property type="match status" value="1"/>
</dbReference>
<dbReference type="OMA" id="HCILIGT"/>
<dbReference type="eggNOG" id="KOG2732">
    <property type="taxonomic scope" value="Eukaryota"/>
</dbReference>
<dbReference type="Pfam" id="PF04042">
    <property type="entry name" value="DNA_pol_E_B"/>
    <property type="match status" value="1"/>
</dbReference>
<keyword evidence="6" id="KW-0235">DNA replication</keyword>
<evidence type="ECO:0000256" key="9">
    <source>
        <dbReference type="ARBA" id="ARBA00049244"/>
    </source>
</evidence>
<evidence type="ECO:0000259" key="11">
    <source>
        <dbReference type="Pfam" id="PF04042"/>
    </source>
</evidence>
<dbReference type="InterPro" id="IPR024826">
    <property type="entry name" value="DNA_pol_delta/II_ssu"/>
</dbReference>
<dbReference type="GO" id="GO:0003677">
    <property type="term" value="F:DNA binding"/>
    <property type="evidence" value="ECO:0007669"/>
    <property type="project" value="InterPro"/>
</dbReference>
<evidence type="ECO:0000256" key="7">
    <source>
        <dbReference type="ARBA" id="ARBA00022932"/>
    </source>
</evidence>
<comment type="subcellular location">
    <subcellularLocation>
        <location evidence="1">Nucleus</location>
    </subcellularLocation>
</comment>
<evidence type="ECO:0000256" key="3">
    <source>
        <dbReference type="ARBA" id="ARBA00012417"/>
    </source>
</evidence>
<dbReference type="GO" id="GO:0006281">
    <property type="term" value="P:DNA repair"/>
    <property type="evidence" value="ECO:0007669"/>
    <property type="project" value="UniProtKB-ARBA"/>
</dbReference>
<accession>S3CE29</accession>
<evidence type="ECO:0000256" key="2">
    <source>
        <dbReference type="ARBA" id="ARBA00006035"/>
    </source>
</evidence>
<comment type="catalytic activity">
    <reaction evidence="9">
        <text>DNA(n) + a 2'-deoxyribonucleoside 5'-triphosphate = DNA(n+1) + diphosphate</text>
        <dbReference type="Rhea" id="RHEA:22508"/>
        <dbReference type="Rhea" id="RHEA-COMP:17339"/>
        <dbReference type="Rhea" id="RHEA-COMP:17340"/>
        <dbReference type="ChEBI" id="CHEBI:33019"/>
        <dbReference type="ChEBI" id="CHEBI:61560"/>
        <dbReference type="ChEBI" id="CHEBI:173112"/>
        <dbReference type="EC" id="2.7.7.7"/>
    </reaction>
</comment>
<evidence type="ECO:0000256" key="10">
    <source>
        <dbReference type="SAM" id="MobiDB-lite"/>
    </source>
</evidence>
<dbReference type="AlphaFoldDB" id="S3CE29"/>
<proteinExistence type="inferred from homology"/>
<sequence length="561" mass="61624">MVSLDFAKSLLAQPIKTEDELPERDQTAYKPLYRYVLEPSRAYKQQFGDMYFLRLAKIKPYVEQVAADAFQEIIVGGETAKKVERVLDVRQGELCWVAGTVYMDMPFKPSILDDVAKDKILSVPSAVKKYIPEDDDDILAEGRGSVAIMLEDDSGRIRLVGRALRSVLLVTGCIIAVMGTENENGELEVIDIMFPDLPPQPERWQLSKPLADSNDNNSSNKNNNTNGSTEPPAKRAKIEDGDTNMENGADGTAGETTGQLHNGGKKVAIVSGLNFSGPHGATAVEKNLLLEYLLGESLAPELQREAAHISRLIIAGNSTVSPHDPEVLSSEDTVLKELAGKQDQENSQKKYGYDSSNYNPVPSQLLDEFLTELLPSMPVTMLPGVNDSANASLPQQPIHPAMFPNSRVFASALPPSSFSNSAAAAAAEPGWLDTVTNPWEGEVEGWRFLGTSGQPIEDIQKYVLSNDRLSMMEATCRWRCSVPTAPDTLWSYPFQEDDPFVLDDCPHVYFAGSQPEFGTRMITGPEGQRVRLVCVPSFAVSREVVLIDTETLEVTRVKIDK</sequence>
<evidence type="ECO:0000256" key="1">
    <source>
        <dbReference type="ARBA" id="ARBA00004123"/>
    </source>
</evidence>
<evidence type="ECO:0000256" key="6">
    <source>
        <dbReference type="ARBA" id="ARBA00022705"/>
    </source>
</evidence>
<feature type="domain" description="DNA polymerase alpha/delta/epsilon subunit B" evidence="11">
    <location>
        <begin position="267"/>
        <end position="519"/>
    </location>
</feature>
<reference evidence="13 14" key="1">
    <citation type="journal article" date="2013" name="BMC Genomics">
        <title>The genome and transcriptome of the pine saprophyte Ophiostoma piceae, and a comparison with the bark beetle-associated pine pathogen Grosmannia clavigera.</title>
        <authorList>
            <person name="Haridas S."/>
            <person name="Wang Y."/>
            <person name="Lim L."/>
            <person name="Massoumi Alamouti S."/>
            <person name="Jackman S."/>
            <person name="Docking R."/>
            <person name="Robertson G."/>
            <person name="Birol I."/>
            <person name="Bohlmann J."/>
            <person name="Breuil C."/>
        </authorList>
    </citation>
    <scope>NUCLEOTIDE SEQUENCE [LARGE SCALE GENOMIC DNA]</scope>
    <source>
        <strain evidence="13 14">UAMH 11346</strain>
    </source>
</reference>
<evidence type="ECO:0000256" key="8">
    <source>
        <dbReference type="ARBA" id="ARBA00023242"/>
    </source>
</evidence>
<keyword evidence="7" id="KW-0239">DNA-directed DNA polymerase</keyword>
<dbReference type="InterPro" id="IPR041863">
    <property type="entry name" value="PolD2_C"/>
</dbReference>
<dbReference type="PANTHER" id="PTHR10416:SF0">
    <property type="entry name" value="DNA POLYMERASE DELTA SUBUNIT 2"/>
    <property type="match status" value="1"/>
</dbReference>
<keyword evidence="4" id="KW-0808">Transferase</keyword>